<dbReference type="RefSeq" id="WP_082170033.1">
    <property type="nucleotide sequence ID" value="NZ_AP024237.1"/>
</dbReference>
<dbReference type="Pfam" id="PF08447">
    <property type="entry name" value="PAS_3"/>
    <property type="match status" value="1"/>
</dbReference>
<evidence type="ECO:0000313" key="1">
    <source>
        <dbReference type="EMBL" id="BCO36933.1"/>
    </source>
</evidence>
<organism evidence="1 2">
    <name type="scientific">Mycobacterium heckeshornense</name>
    <dbReference type="NCBI Taxonomy" id="110505"/>
    <lineage>
        <taxon>Bacteria</taxon>
        <taxon>Bacillati</taxon>
        <taxon>Actinomycetota</taxon>
        <taxon>Actinomycetes</taxon>
        <taxon>Mycobacteriales</taxon>
        <taxon>Mycobacteriaceae</taxon>
        <taxon>Mycobacterium</taxon>
    </lineage>
</organism>
<dbReference type="InterPro" id="IPR035965">
    <property type="entry name" value="PAS-like_dom_sf"/>
</dbReference>
<gene>
    <name evidence="1" type="ORF">MHEC_33660</name>
</gene>
<dbReference type="InterPro" id="IPR013655">
    <property type="entry name" value="PAS_fold_3"/>
</dbReference>
<dbReference type="AlphaFoldDB" id="A0A2G8BAC8"/>
<dbReference type="SUPFAM" id="SSF55785">
    <property type="entry name" value="PYP-like sensor domain (PAS domain)"/>
    <property type="match status" value="1"/>
</dbReference>
<dbReference type="Proteomes" id="UP000595446">
    <property type="component" value="Chromosome"/>
</dbReference>
<dbReference type="OrthoDB" id="3787288at2"/>
<dbReference type="PROSITE" id="PS50112">
    <property type="entry name" value="PAS"/>
    <property type="match status" value="1"/>
</dbReference>
<dbReference type="InterPro" id="IPR000014">
    <property type="entry name" value="PAS"/>
</dbReference>
<keyword evidence="2" id="KW-1185">Reference proteome</keyword>
<protein>
    <submittedName>
        <fullName evidence="1">Uncharacterized protein</fullName>
    </submittedName>
</protein>
<accession>A0A2G8BAC8</accession>
<name>A0A2G8BAC8_9MYCO</name>
<sequence length="175" mass="19516">MDTPTRLLRCDDGGVQSARTPLTAGWSDHLGWFSFCADGRWVWSPQVEQMHGYPPGTVIPTTELVLSHVHPDDFAQVADTLHALQRTPRPFGSQHRIVDVRHRVHDVVVSGAPFYDERGSLQGIHGSYVDMTPATDGFGAGNRSEYARMAARLRVVSRDGHTDEQRQRVRAATRC</sequence>
<evidence type="ECO:0000313" key="2">
    <source>
        <dbReference type="Proteomes" id="UP000595446"/>
    </source>
</evidence>
<reference evidence="1 2" key="1">
    <citation type="submission" date="2020-12" db="EMBL/GenBank/DDBJ databases">
        <title>Complete genome sequence of Mycobacterium heckeshornense JCM 15655T, closely related to a pathogenic non-tuberculous mycobacterial species Mycobacterium xenopi.</title>
        <authorList>
            <person name="Yoshida M."/>
            <person name="Fukano H."/>
            <person name="Asakura T."/>
            <person name="Suzuki M."/>
            <person name="Hoshino Y."/>
        </authorList>
    </citation>
    <scope>NUCLEOTIDE SEQUENCE [LARGE SCALE GENOMIC DNA]</scope>
    <source>
        <strain evidence="1 2">JCM 15655</strain>
    </source>
</reference>
<proteinExistence type="predicted"/>
<dbReference type="Gene3D" id="3.30.450.20">
    <property type="entry name" value="PAS domain"/>
    <property type="match status" value="1"/>
</dbReference>
<dbReference type="EMBL" id="AP024237">
    <property type="protein sequence ID" value="BCO36933.1"/>
    <property type="molecule type" value="Genomic_DNA"/>
</dbReference>